<evidence type="ECO:0000313" key="2">
    <source>
        <dbReference type="Proteomes" id="UP000827872"/>
    </source>
</evidence>
<accession>A0ACB8FDP5</accession>
<evidence type="ECO:0000313" key="1">
    <source>
        <dbReference type="EMBL" id="KAH8003191.1"/>
    </source>
</evidence>
<sequence>MAASPPRPTPSQRLDWAAEGFGRRQTVRAGEPSGGAALDAPAGSGPPAVLSLHAASPGSEGEAATGDGRTGSPRRRGNDAPQRFGAAAEGLAGRPLPRREPRGTFAARPTDGAGDAALPGSSGMTGRARRSGGRQSRQGEGPLRSVGGGEGIKGEEQQQLGELWDRRQKEGCAERGWRAEGEGEVGKGQLRDRRGVGEACGENRPPSSGTRETCGATSSLGETKGSPVGGTGSPRGTVWRGQAGPEGV</sequence>
<organism evidence="1 2">
    <name type="scientific">Sphaerodactylus townsendi</name>
    <dbReference type="NCBI Taxonomy" id="933632"/>
    <lineage>
        <taxon>Eukaryota</taxon>
        <taxon>Metazoa</taxon>
        <taxon>Chordata</taxon>
        <taxon>Craniata</taxon>
        <taxon>Vertebrata</taxon>
        <taxon>Euteleostomi</taxon>
        <taxon>Lepidosauria</taxon>
        <taxon>Squamata</taxon>
        <taxon>Bifurcata</taxon>
        <taxon>Gekkota</taxon>
        <taxon>Sphaerodactylidae</taxon>
        <taxon>Sphaerodactylus</taxon>
    </lineage>
</organism>
<dbReference type="EMBL" id="CM037622">
    <property type="protein sequence ID" value="KAH8003191.1"/>
    <property type="molecule type" value="Genomic_DNA"/>
</dbReference>
<reference evidence="1" key="1">
    <citation type="submission" date="2021-08" db="EMBL/GenBank/DDBJ databases">
        <title>The first chromosome-level gecko genome reveals the dynamic sex chromosomes of Neotropical dwarf geckos (Sphaerodactylidae: Sphaerodactylus).</title>
        <authorList>
            <person name="Pinto B.J."/>
            <person name="Keating S.E."/>
            <person name="Gamble T."/>
        </authorList>
    </citation>
    <scope>NUCLEOTIDE SEQUENCE</scope>
    <source>
        <strain evidence="1">TG3544</strain>
    </source>
</reference>
<gene>
    <name evidence="1" type="ORF">K3G42_014730</name>
</gene>
<protein>
    <submittedName>
        <fullName evidence="1">Uncharacterized protein</fullName>
    </submittedName>
</protein>
<keyword evidence="2" id="KW-1185">Reference proteome</keyword>
<dbReference type="Proteomes" id="UP000827872">
    <property type="component" value="Linkage Group LG09"/>
</dbReference>
<comment type="caution">
    <text evidence="1">The sequence shown here is derived from an EMBL/GenBank/DDBJ whole genome shotgun (WGS) entry which is preliminary data.</text>
</comment>
<proteinExistence type="predicted"/>
<name>A0ACB8FDP5_9SAUR</name>